<proteinExistence type="predicted"/>
<evidence type="ECO:0000313" key="1">
    <source>
        <dbReference type="EMBL" id="TRD15571.1"/>
    </source>
</evidence>
<keyword evidence="2" id="KW-1185">Reference proteome</keyword>
<evidence type="ECO:0000313" key="2">
    <source>
        <dbReference type="Proteomes" id="UP000318590"/>
    </source>
</evidence>
<dbReference type="Proteomes" id="UP000318590">
    <property type="component" value="Unassembled WGS sequence"/>
</dbReference>
<organism evidence="1 2">
    <name type="scientific">Palleronia caenipelagi</name>
    <dbReference type="NCBI Taxonomy" id="2489174"/>
    <lineage>
        <taxon>Bacteria</taxon>
        <taxon>Pseudomonadati</taxon>
        <taxon>Pseudomonadota</taxon>
        <taxon>Alphaproteobacteria</taxon>
        <taxon>Rhodobacterales</taxon>
        <taxon>Roseobacteraceae</taxon>
        <taxon>Palleronia</taxon>
    </lineage>
</organism>
<gene>
    <name evidence="1" type="ORF">FEV53_15920</name>
</gene>
<comment type="caution">
    <text evidence="1">The sequence shown here is derived from an EMBL/GenBank/DDBJ whole genome shotgun (WGS) entry which is preliminary data.</text>
</comment>
<accession>A0A547PN49</accession>
<name>A0A547PN49_9RHOB</name>
<dbReference type="AlphaFoldDB" id="A0A547PN49"/>
<reference evidence="1 2" key="1">
    <citation type="submission" date="2019-06" db="EMBL/GenBank/DDBJ databases">
        <title>Paenimaribius caenipelagi gen. nov., sp. nov., isolated from a tidal flat.</title>
        <authorList>
            <person name="Yoon J.-H."/>
        </authorList>
    </citation>
    <scope>NUCLEOTIDE SEQUENCE [LARGE SCALE GENOMIC DNA]</scope>
    <source>
        <strain evidence="1 2">JBTF-M29</strain>
    </source>
</reference>
<sequence length="78" mass="8905">MNALREMRRDDVICDTNLEHGGSILVKRAQCCPKWILCRMTGHLSAFYGDIERPLWHLVGRGIDMSYCGLVQYAGYAE</sequence>
<protein>
    <submittedName>
        <fullName evidence="1">Uncharacterized protein</fullName>
    </submittedName>
</protein>
<dbReference type="EMBL" id="VFSV01000039">
    <property type="protein sequence ID" value="TRD15571.1"/>
    <property type="molecule type" value="Genomic_DNA"/>
</dbReference>